<evidence type="ECO:0000313" key="2">
    <source>
        <dbReference type="Proteomes" id="UP000178930"/>
    </source>
</evidence>
<gene>
    <name evidence="1" type="ORF">A2729_05770</name>
</gene>
<dbReference type="STRING" id="1797532.A2729_05770"/>
<sequence>MKNVANFRKLAPITLHCQCLQVAFRRPSWQWAPIFVKKFAQFFNLLALLAPPFLKRWQEIFI</sequence>
<protein>
    <submittedName>
        <fullName evidence="1">Uncharacterized protein</fullName>
    </submittedName>
</protein>
<name>A0A1G1XSU3_9BACT</name>
<evidence type="ECO:0000313" key="1">
    <source>
        <dbReference type="EMBL" id="OGY43041.1"/>
    </source>
</evidence>
<organism evidence="1 2">
    <name type="scientific">Candidatus Buchananbacteria bacterium RIFCSPHIGHO2_01_FULL_39_14</name>
    <dbReference type="NCBI Taxonomy" id="1797532"/>
    <lineage>
        <taxon>Bacteria</taxon>
        <taxon>Candidatus Buchananiibacteriota</taxon>
    </lineage>
</organism>
<accession>A0A1G1XSU3</accession>
<dbReference type="Proteomes" id="UP000178930">
    <property type="component" value="Unassembled WGS sequence"/>
</dbReference>
<comment type="caution">
    <text evidence="1">The sequence shown here is derived from an EMBL/GenBank/DDBJ whole genome shotgun (WGS) entry which is preliminary data.</text>
</comment>
<proteinExistence type="predicted"/>
<dbReference type="EMBL" id="MHIB01000046">
    <property type="protein sequence ID" value="OGY43041.1"/>
    <property type="molecule type" value="Genomic_DNA"/>
</dbReference>
<reference evidence="1 2" key="1">
    <citation type="journal article" date="2016" name="Nat. Commun.">
        <title>Thousands of microbial genomes shed light on interconnected biogeochemical processes in an aquifer system.</title>
        <authorList>
            <person name="Anantharaman K."/>
            <person name="Brown C.T."/>
            <person name="Hug L.A."/>
            <person name="Sharon I."/>
            <person name="Castelle C.J."/>
            <person name="Probst A.J."/>
            <person name="Thomas B.C."/>
            <person name="Singh A."/>
            <person name="Wilkins M.J."/>
            <person name="Karaoz U."/>
            <person name="Brodie E.L."/>
            <person name="Williams K.H."/>
            <person name="Hubbard S.S."/>
            <person name="Banfield J.F."/>
        </authorList>
    </citation>
    <scope>NUCLEOTIDE SEQUENCE [LARGE SCALE GENOMIC DNA]</scope>
</reference>
<dbReference type="AlphaFoldDB" id="A0A1G1XSU3"/>